<feature type="transmembrane region" description="Helical" evidence="9">
    <location>
        <begin position="181"/>
        <end position="202"/>
    </location>
</feature>
<evidence type="ECO:0000256" key="6">
    <source>
        <dbReference type="ARBA" id="ARBA00023136"/>
    </source>
</evidence>
<dbReference type="AlphaFoldDB" id="A0A0R2LQI0"/>
<dbReference type="InterPro" id="IPR013099">
    <property type="entry name" value="K_chnl_dom"/>
</dbReference>
<reference evidence="11 12" key="1">
    <citation type="journal article" date="2015" name="Genome Announc.">
        <title>Expanding the biotechnology potential of lactobacilli through comparative genomics of 213 strains and associated genera.</title>
        <authorList>
            <person name="Sun Z."/>
            <person name="Harris H.M."/>
            <person name="McCann A."/>
            <person name="Guo C."/>
            <person name="Argimon S."/>
            <person name="Zhang W."/>
            <person name="Yang X."/>
            <person name="Jeffery I.B."/>
            <person name="Cooney J.C."/>
            <person name="Kagawa T.F."/>
            <person name="Liu W."/>
            <person name="Song Y."/>
            <person name="Salvetti E."/>
            <person name="Wrobel A."/>
            <person name="Rasinkangas P."/>
            <person name="Parkhill J."/>
            <person name="Rea M.C."/>
            <person name="O'Sullivan O."/>
            <person name="Ritari J."/>
            <person name="Douillard F.P."/>
            <person name="Paul Ross R."/>
            <person name="Yang R."/>
            <person name="Briner A.E."/>
            <person name="Felis G.E."/>
            <person name="de Vos W.M."/>
            <person name="Barrangou R."/>
            <person name="Klaenhammer T.R."/>
            <person name="Caufield P.W."/>
            <person name="Cui Y."/>
            <person name="Zhang H."/>
            <person name="O'Toole P.W."/>
        </authorList>
    </citation>
    <scope>NUCLEOTIDE SEQUENCE [LARGE SCALE GENOMIC DNA]</scope>
    <source>
        <strain evidence="11 12">DSM 22467</strain>
    </source>
</reference>
<protein>
    <submittedName>
        <fullName evidence="11">Kef-type K+ transporter NAD-binding component</fullName>
    </submittedName>
</protein>
<dbReference type="Proteomes" id="UP000051906">
    <property type="component" value="Unassembled WGS sequence"/>
</dbReference>
<keyword evidence="4 9" id="KW-1133">Transmembrane helix</keyword>
<dbReference type="PANTHER" id="PTHR11537">
    <property type="entry name" value="VOLTAGE-GATED POTASSIUM CHANNEL"/>
    <property type="match status" value="1"/>
</dbReference>
<evidence type="ECO:0000256" key="4">
    <source>
        <dbReference type="ARBA" id="ARBA00022989"/>
    </source>
</evidence>
<sequence>MEKKRRHQWLIVYHWVVTILTLWSVVNLGLLLLKVGSYALEMGIANGLLVVFALDYFVRLMTTKNRKIFLIHAAFDLLGIIPMHPVFALFRLSRLVRIIRFHHLFWRLGISGKWTKAFHRFVYKTGFIYLFSISVAIIVVSAFLFSLTEKQSLANSLWWAITTATTVGYGDVTPQTAFGKIIAAILMVGGVGFIGLLTSTIVDFVNTRVAASEDTQQQDDMAELMGEIRSLTAKVDHLQTTVNRLSKQTKKRSTSKKSKQTAVKRSASPKPGNVAEKPQPTDN</sequence>
<proteinExistence type="predicted"/>
<dbReference type="InterPro" id="IPR028325">
    <property type="entry name" value="VG_K_chnl"/>
</dbReference>
<dbReference type="GO" id="GO:0008076">
    <property type="term" value="C:voltage-gated potassium channel complex"/>
    <property type="evidence" value="ECO:0007669"/>
    <property type="project" value="InterPro"/>
</dbReference>
<comment type="subcellular location">
    <subcellularLocation>
        <location evidence="1">Membrane</location>
        <topology evidence="1">Multi-pass membrane protein</topology>
    </subcellularLocation>
</comment>
<dbReference type="Pfam" id="PF07885">
    <property type="entry name" value="Ion_trans_2"/>
    <property type="match status" value="1"/>
</dbReference>
<dbReference type="PRINTS" id="PR00169">
    <property type="entry name" value="KCHANNEL"/>
</dbReference>
<name>A0A0R2LQI0_9LACO</name>
<dbReference type="SUPFAM" id="SSF81324">
    <property type="entry name" value="Voltage-gated potassium channels"/>
    <property type="match status" value="1"/>
</dbReference>
<evidence type="ECO:0000256" key="9">
    <source>
        <dbReference type="SAM" id="Phobius"/>
    </source>
</evidence>
<evidence type="ECO:0000256" key="8">
    <source>
        <dbReference type="SAM" id="MobiDB-lite"/>
    </source>
</evidence>
<dbReference type="RefSeq" id="WP_083488518.1">
    <property type="nucleotide sequence ID" value="NZ_JQCA01000048.1"/>
</dbReference>
<evidence type="ECO:0000313" key="11">
    <source>
        <dbReference type="EMBL" id="KRO04021.1"/>
    </source>
</evidence>
<dbReference type="GO" id="GO:0005249">
    <property type="term" value="F:voltage-gated potassium channel activity"/>
    <property type="evidence" value="ECO:0007669"/>
    <property type="project" value="InterPro"/>
</dbReference>
<dbReference type="InterPro" id="IPR027359">
    <property type="entry name" value="Volt_channel_dom_sf"/>
</dbReference>
<keyword evidence="3 9" id="KW-0812">Transmembrane</keyword>
<evidence type="ECO:0000256" key="5">
    <source>
        <dbReference type="ARBA" id="ARBA00023065"/>
    </source>
</evidence>
<dbReference type="OrthoDB" id="9785285at2"/>
<evidence type="ECO:0000256" key="7">
    <source>
        <dbReference type="ARBA" id="ARBA00023303"/>
    </source>
</evidence>
<keyword evidence="2" id="KW-0813">Transport</keyword>
<keyword evidence="5" id="KW-0406">Ion transport</keyword>
<keyword evidence="12" id="KW-1185">Reference proteome</keyword>
<evidence type="ECO:0000256" key="2">
    <source>
        <dbReference type="ARBA" id="ARBA00022448"/>
    </source>
</evidence>
<dbReference type="STRING" id="616990.IV54_GL001871"/>
<evidence type="ECO:0000313" key="12">
    <source>
        <dbReference type="Proteomes" id="UP000051906"/>
    </source>
</evidence>
<evidence type="ECO:0000256" key="3">
    <source>
        <dbReference type="ARBA" id="ARBA00022692"/>
    </source>
</evidence>
<feature type="transmembrane region" description="Helical" evidence="9">
    <location>
        <begin position="38"/>
        <end position="57"/>
    </location>
</feature>
<organism evidence="11 12">
    <name type="scientific">Levilactobacillus paucivorans</name>
    <dbReference type="NCBI Taxonomy" id="616990"/>
    <lineage>
        <taxon>Bacteria</taxon>
        <taxon>Bacillati</taxon>
        <taxon>Bacillota</taxon>
        <taxon>Bacilli</taxon>
        <taxon>Lactobacillales</taxon>
        <taxon>Lactobacillaceae</taxon>
        <taxon>Levilactobacillus</taxon>
    </lineage>
</organism>
<evidence type="ECO:0000259" key="10">
    <source>
        <dbReference type="Pfam" id="PF07885"/>
    </source>
</evidence>
<feature type="transmembrane region" description="Helical" evidence="9">
    <location>
        <begin position="12"/>
        <end position="32"/>
    </location>
</feature>
<dbReference type="Gene3D" id="1.10.287.70">
    <property type="match status" value="1"/>
</dbReference>
<feature type="transmembrane region" description="Helical" evidence="9">
    <location>
        <begin position="69"/>
        <end position="90"/>
    </location>
</feature>
<gene>
    <name evidence="11" type="ORF">IV54_GL001871</name>
</gene>
<keyword evidence="7" id="KW-0407">Ion channel</keyword>
<evidence type="ECO:0000256" key="1">
    <source>
        <dbReference type="ARBA" id="ARBA00004141"/>
    </source>
</evidence>
<dbReference type="EMBL" id="JQCA01000048">
    <property type="protein sequence ID" value="KRO04021.1"/>
    <property type="molecule type" value="Genomic_DNA"/>
</dbReference>
<keyword evidence="6 9" id="KW-0472">Membrane</keyword>
<dbReference type="PANTHER" id="PTHR11537:SF254">
    <property type="entry name" value="POTASSIUM VOLTAGE-GATED CHANNEL PROTEIN SHAB"/>
    <property type="match status" value="1"/>
</dbReference>
<comment type="caution">
    <text evidence="11">The sequence shown here is derived from an EMBL/GenBank/DDBJ whole genome shotgun (WGS) entry which is preliminary data.</text>
</comment>
<feature type="compositionally biased region" description="Basic residues" evidence="8">
    <location>
        <begin position="247"/>
        <end position="259"/>
    </location>
</feature>
<dbReference type="PATRIC" id="fig|616990.3.peg.1983"/>
<dbReference type="Gene3D" id="1.20.120.350">
    <property type="entry name" value="Voltage-gated potassium channels. Chain C"/>
    <property type="match status" value="1"/>
</dbReference>
<feature type="transmembrane region" description="Helical" evidence="9">
    <location>
        <begin position="126"/>
        <end position="145"/>
    </location>
</feature>
<dbReference type="GO" id="GO:0001508">
    <property type="term" value="P:action potential"/>
    <property type="evidence" value="ECO:0007669"/>
    <property type="project" value="TreeGrafter"/>
</dbReference>
<feature type="region of interest" description="Disordered" evidence="8">
    <location>
        <begin position="242"/>
        <end position="283"/>
    </location>
</feature>
<accession>A0A0R2LQI0</accession>
<feature type="domain" description="Potassium channel" evidence="10">
    <location>
        <begin position="134"/>
        <end position="205"/>
    </location>
</feature>